<evidence type="ECO:0000313" key="7">
    <source>
        <dbReference type="EMBL" id="ELR19612.1"/>
    </source>
</evidence>
<evidence type="ECO:0000256" key="5">
    <source>
        <dbReference type="SAM" id="MobiDB-lite"/>
    </source>
</evidence>
<evidence type="ECO:0000256" key="1">
    <source>
        <dbReference type="ARBA" id="ARBA00004370"/>
    </source>
</evidence>
<dbReference type="GO" id="GO:0005829">
    <property type="term" value="C:cytosol"/>
    <property type="evidence" value="ECO:0007669"/>
    <property type="project" value="TreeGrafter"/>
</dbReference>
<dbReference type="InterPro" id="IPR016024">
    <property type="entry name" value="ARM-type_fold"/>
</dbReference>
<evidence type="ECO:0000259" key="6">
    <source>
        <dbReference type="SMART" id="SM01158"/>
    </source>
</evidence>
<keyword evidence="8" id="KW-1185">Reference proteome</keyword>
<reference evidence="7 8" key="1">
    <citation type="journal article" date="2013" name="Genome Biol.">
        <title>Genome of Acanthamoeba castellanii highlights extensive lateral gene transfer and early evolution of tyrosine kinase signaling.</title>
        <authorList>
            <person name="Clarke M."/>
            <person name="Lohan A.J."/>
            <person name="Liu B."/>
            <person name="Lagkouvardos I."/>
            <person name="Roy S."/>
            <person name="Zafar N."/>
            <person name="Bertelli C."/>
            <person name="Schilde C."/>
            <person name="Kianianmomeni A."/>
            <person name="Burglin T.R."/>
            <person name="Frech C."/>
            <person name="Turcotte B."/>
            <person name="Kopec K.O."/>
            <person name="Synnott J.M."/>
            <person name="Choo C."/>
            <person name="Paponov I."/>
            <person name="Finkler A."/>
            <person name="Soon Heng Tan C."/>
            <person name="Hutchins A.P."/>
            <person name="Weinmeier T."/>
            <person name="Rattei T."/>
            <person name="Chu J.S."/>
            <person name="Gimenez G."/>
            <person name="Irimia M."/>
            <person name="Rigden D.J."/>
            <person name="Fitzpatrick D.A."/>
            <person name="Lorenzo-Morales J."/>
            <person name="Bateman A."/>
            <person name="Chiu C.H."/>
            <person name="Tang P."/>
            <person name="Hegemann P."/>
            <person name="Fromm H."/>
            <person name="Raoult D."/>
            <person name="Greub G."/>
            <person name="Miranda-Saavedra D."/>
            <person name="Chen N."/>
            <person name="Nash P."/>
            <person name="Ginger M.L."/>
            <person name="Horn M."/>
            <person name="Schaap P."/>
            <person name="Caler L."/>
            <person name="Loftus B."/>
        </authorList>
    </citation>
    <scope>NUCLEOTIDE SEQUENCE [LARGE SCALE GENOMIC DNA]</scope>
    <source>
        <strain evidence="7 8">Neff</strain>
    </source>
</reference>
<evidence type="ECO:0000256" key="2">
    <source>
        <dbReference type="ARBA" id="ARBA00022692"/>
    </source>
</evidence>
<dbReference type="OMA" id="YEATHLN"/>
<evidence type="ECO:0000313" key="8">
    <source>
        <dbReference type="Proteomes" id="UP000011083"/>
    </source>
</evidence>
<comment type="subcellular location">
    <subcellularLocation>
        <location evidence="1">Membrane</location>
    </subcellularLocation>
</comment>
<dbReference type="Pfam" id="PF08427">
    <property type="entry name" value="ARMH3_C"/>
    <property type="match status" value="1"/>
</dbReference>
<proteinExistence type="predicted"/>
<keyword evidence="4" id="KW-0472">Membrane</keyword>
<dbReference type="PANTHER" id="PTHR13608">
    <property type="entry name" value="ARMADILLO-LIKE HELICAL DOMAIN-CONTAINING PROTEIN 3"/>
    <property type="match status" value="1"/>
</dbReference>
<dbReference type="GeneID" id="14920435"/>
<feature type="compositionally biased region" description="Basic and acidic residues" evidence="5">
    <location>
        <begin position="642"/>
        <end position="651"/>
    </location>
</feature>
<organism evidence="7 8">
    <name type="scientific">Acanthamoeba castellanii (strain ATCC 30010 / Neff)</name>
    <dbReference type="NCBI Taxonomy" id="1257118"/>
    <lineage>
        <taxon>Eukaryota</taxon>
        <taxon>Amoebozoa</taxon>
        <taxon>Discosea</taxon>
        <taxon>Longamoebia</taxon>
        <taxon>Centramoebida</taxon>
        <taxon>Acanthamoebidae</taxon>
        <taxon>Acanthamoeba</taxon>
    </lineage>
</organism>
<dbReference type="KEGG" id="acan:ACA1_198320"/>
<dbReference type="SMART" id="SM01158">
    <property type="entry name" value="DUF1741"/>
    <property type="match status" value="1"/>
</dbReference>
<dbReference type="AlphaFoldDB" id="L8H311"/>
<feature type="domain" description="Armadillo-like helical" evidence="6">
    <location>
        <begin position="389"/>
        <end position="615"/>
    </location>
</feature>
<accession>L8H311</accession>
<keyword evidence="2" id="KW-0812">Transmembrane</keyword>
<dbReference type="OrthoDB" id="2012278at2759"/>
<gene>
    <name evidence="7" type="ORF">ACA1_198320</name>
</gene>
<dbReference type="Proteomes" id="UP000011083">
    <property type="component" value="Unassembled WGS sequence"/>
</dbReference>
<dbReference type="SUPFAM" id="SSF48371">
    <property type="entry name" value="ARM repeat"/>
    <property type="match status" value="1"/>
</dbReference>
<dbReference type="RefSeq" id="XP_004341704.1">
    <property type="nucleotide sequence ID" value="XM_004341656.1"/>
</dbReference>
<dbReference type="InterPro" id="IPR039868">
    <property type="entry name" value="ARMD3-like"/>
</dbReference>
<dbReference type="VEuPathDB" id="AmoebaDB:ACA1_198320"/>
<evidence type="ECO:0000256" key="4">
    <source>
        <dbReference type="ARBA" id="ARBA00023136"/>
    </source>
</evidence>
<name>L8H311_ACACF</name>
<dbReference type="InterPro" id="IPR013636">
    <property type="entry name" value="ARMH3_C"/>
</dbReference>
<sequence>MLTRLRRQGQNPSRDNPHFWEELLLLKVNAVFLETCVKDTTEDQLLVLKANVSLIFENCVRMLHDGTKIRVLHALQTLQILLRGLFEKKFTNFGFDIINLLTGVDKADEIFGDLIQTVCELMAEENTHQALRTLALNLLLSIATAATNIHQNTLIEYFMINYETVFDSLVQLLVSERMGYYSFNAVFLLVTLVNYRKYESKNPYMRLLGELKDKKAFEAFDDVIASVCEECNAHYASAMGVRAPGWLGYIADFLATKPANGAYSGSPNSTGAVLLAFYELVYLNRQAFVGSLLANAAKGEKKDTPAIATAAGAKPPAEDVPSLPLTLKQFIIFCSYIFQDMKDLRSMYYAKLSLITLCCLFEDDTVNEMFHSDQLLCVIPYYQQKKATPESLKERPVLATILDVLLLFMRQNLKKKLPSDLYCKCLETIRRILCYEKKKELRFNYRWKELWATMFQLMRFISTPEYFEKPETLVLAAEITTVFNLFITYGDLFLPQPSDYDDLYYELIRDAKAIETFYYYVDRYDRAGTAQNLENMNTIIRHFTSKIDQWEAANAQNFISTPAQVMELIRTNYETLKLTLQDDLDSYDAYLENPREVPFFRQLIRTIVADYRNVVDLSFTPPPPEEILSVGSNGGGGATTPKQDKGKERLK</sequence>
<evidence type="ECO:0000256" key="3">
    <source>
        <dbReference type="ARBA" id="ARBA00022989"/>
    </source>
</evidence>
<dbReference type="GO" id="GO:0016020">
    <property type="term" value="C:membrane"/>
    <property type="evidence" value="ECO:0007669"/>
    <property type="project" value="UniProtKB-SubCell"/>
</dbReference>
<protein>
    <recommendedName>
        <fullName evidence="6">Armadillo-like helical domain-containing protein</fullName>
    </recommendedName>
</protein>
<dbReference type="EMBL" id="KB007932">
    <property type="protein sequence ID" value="ELR19612.1"/>
    <property type="molecule type" value="Genomic_DNA"/>
</dbReference>
<dbReference type="PANTHER" id="PTHR13608:SF3">
    <property type="entry name" value="ARMADILLO-LIKE HELICAL DOMAIN-CONTAINING PROTEIN 3"/>
    <property type="match status" value="1"/>
</dbReference>
<feature type="region of interest" description="Disordered" evidence="5">
    <location>
        <begin position="625"/>
        <end position="651"/>
    </location>
</feature>
<keyword evidence="3" id="KW-1133">Transmembrane helix</keyword>